<feature type="coiled-coil region" evidence="4">
    <location>
        <begin position="139"/>
        <end position="173"/>
    </location>
</feature>
<protein>
    <submittedName>
        <fullName evidence="6">Restriction endonuclease subunit S</fullName>
    </submittedName>
</protein>
<dbReference type="GO" id="GO:0003677">
    <property type="term" value="F:DNA binding"/>
    <property type="evidence" value="ECO:0007669"/>
    <property type="project" value="UniProtKB-KW"/>
</dbReference>
<dbReference type="GO" id="GO:0004519">
    <property type="term" value="F:endonuclease activity"/>
    <property type="evidence" value="ECO:0007669"/>
    <property type="project" value="UniProtKB-KW"/>
</dbReference>
<proteinExistence type="inferred from homology"/>
<keyword evidence="4" id="KW-0175">Coiled coil</keyword>
<gene>
    <name evidence="6" type="ORF">GHK48_21775</name>
</gene>
<keyword evidence="3" id="KW-0238">DNA-binding</keyword>
<keyword evidence="6" id="KW-0378">Hydrolase</keyword>
<dbReference type="Gene3D" id="3.90.220.20">
    <property type="entry name" value="DNA methylase specificity domains"/>
    <property type="match status" value="2"/>
</dbReference>
<dbReference type="CDD" id="cd17267">
    <property type="entry name" value="RMtype1_S_EcoAO83I-TRD1-CR1_like"/>
    <property type="match status" value="1"/>
</dbReference>
<dbReference type="AlphaFoldDB" id="A0A844AGQ0"/>
<dbReference type="Proteomes" id="UP000466694">
    <property type="component" value="Unassembled WGS sequence"/>
</dbReference>
<dbReference type="InterPro" id="IPR044946">
    <property type="entry name" value="Restrct_endonuc_typeI_TRD_sf"/>
</dbReference>
<evidence type="ECO:0000256" key="1">
    <source>
        <dbReference type="ARBA" id="ARBA00010923"/>
    </source>
</evidence>
<organism evidence="6 7">
    <name type="scientific">Rhizobium fredii</name>
    <name type="common">Sinorhizobium fredii</name>
    <dbReference type="NCBI Taxonomy" id="380"/>
    <lineage>
        <taxon>Bacteria</taxon>
        <taxon>Pseudomonadati</taxon>
        <taxon>Pseudomonadota</taxon>
        <taxon>Alphaproteobacteria</taxon>
        <taxon>Hyphomicrobiales</taxon>
        <taxon>Rhizobiaceae</taxon>
        <taxon>Sinorhizobium/Ensifer group</taxon>
        <taxon>Sinorhizobium</taxon>
    </lineage>
</organism>
<evidence type="ECO:0000256" key="2">
    <source>
        <dbReference type="ARBA" id="ARBA00022747"/>
    </source>
</evidence>
<keyword evidence="2" id="KW-0680">Restriction system</keyword>
<comment type="caution">
    <text evidence="6">The sequence shown here is derived from an EMBL/GenBank/DDBJ whole genome shotgun (WGS) entry which is preliminary data.</text>
</comment>
<evidence type="ECO:0000313" key="6">
    <source>
        <dbReference type="EMBL" id="MQX10826.1"/>
    </source>
</evidence>
<sequence length="375" mass="42572">MVPEGWQVGVVLDFFKLQRGFDLTKAEARDGPIPVYSSSGISYFHDTMRVAPPGIVTGRKGAVGPVYFVETPFWPHDTTLWVTDFKKSNPKFVWYFLQWMDLSRLGEASSVPTLNRNNVHRQKCVFPPLPEQKKIAEILSTWDKAIETTEKRLANAEAQKQSLMQQLLTGKRRLKGFSGPWLHKPLAEISTRIQRKTDGGDHPILTISSTIGFVRQDQKYRRYMAGKSVENYILLRQGEFAYNKGNSKTFEFGCVFDLNEFPTGLVPHVYVCFRLREGLSRRFFKALFAADYLRPQLGRLVNTGVRNNGLLNISPSQFLTTQVPVPAYAEQEAIGAVLEEATALEVKLKSDLELLRLEKSALMQQLLSGKRRVVI</sequence>
<evidence type="ECO:0000256" key="3">
    <source>
        <dbReference type="ARBA" id="ARBA00023125"/>
    </source>
</evidence>
<comment type="similarity">
    <text evidence="1">Belongs to the type-I restriction system S methylase family.</text>
</comment>
<dbReference type="Gene3D" id="1.10.287.1120">
    <property type="entry name" value="Bipartite methylase S protein"/>
    <property type="match status" value="1"/>
</dbReference>
<dbReference type="Pfam" id="PF01420">
    <property type="entry name" value="Methylase_S"/>
    <property type="match status" value="1"/>
</dbReference>
<accession>A0A844AGQ0</accession>
<dbReference type="GO" id="GO:0009307">
    <property type="term" value="P:DNA restriction-modification system"/>
    <property type="evidence" value="ECO:0007669"/>
    <property type="project" value="UniProtKB-KW"/>
</dbReference>
<dbReference type="EMBL" id="WISZ01000161">
    <property type="protein sequence ID" value="MQX10826.1"/>
    <property type="molecule type" value="Genomic_DNA"/>
</dbReference>
<dbReference type="InterPro" id="IPR052021">
    <property type="entry name" value="Type-I_RS_S_subunit"/>
</dbReference>
<dbReference type="SUPFAM" id="SSF116734">
    <property type="entry name" value="DNA methylase specificity domain"/>
    <property type="match status" value="2"/>
</dbReference>
<dbReference type="PANTHER" id="PTHR30408">
    <property type="entry name" value="TYPE-1 RESTRICTION ENZYME ECOKI SPECIFICITY PROTEIN"/>
    <property type="match status" value="1"/>
</dbReference>
<dbReference type="PANTHER" id="PTHR30408:SF12">
    <property type="entry name" value="TYPE I RESTRICTION ENZYME MJAVIII SPECIFICITY SUBUNIT"/>
    <property type="match status" value="1"/>
</dbReference>
<dbReference type="InterPro" id="IPR000055">
    <property type="entry name" value="Restrct_endonuc_typeI_TRD"/>
</dbReference>
<keyword evidence="6" id="KW-0540">Nuclease</keyword>
<keyword evidence="6" id="KW-0255">Endonuclease</keyword>
<evidence type="ECO:0000313" key="7">
    <source>
        <dbReference type="Proteomes" id="UP000466694"/>
    </source>
</evidence>
<name>A0A844AGQ0_RHIFR</name>
<feature type="domain" description="Type I restriction modification DNA specificity" evidence="5">
    <location>
        <begin position="3"/>
        <end position="156"/>
    </location>
</feature>
<evidence type="ECO:0000256" key="4">
    <source>
        <dbReference type="SAM" id="Coils"/>
    </source>
</evidence>
<reference evidence="6 7" key="1">
    <citation type="journal article" date="2013" name="Genome Biol.">
        <title>Comparative genomics of the core and accessory genomes of 48 Sinorhizobium strains comprising five genospecies.</title>
        <authorList>
            <person name="Sugawara M."/>
            <person name="Epstein B."/>
            <person name="Badgley B.D."/>
            <person name="Unno T."/>
            <person name="Xu L."/>
            <person name="Reese J."/>
            <person name="Gyaneshwar P."/>
            <person name="Denny R."/>
            <person name="Mudge J."/>
            <person name="Bharti A.K."/>
            <person name="Farmer A.D."/>
            <person name="May G.D."/>
            <person name="Woodward J.E."/>
            <person name="Medigue C."/>
            <person name="Vallenet D."/>
            <person name="Lajus A."/>
            <person name="Rouy Z."/>
            <person name="Martinez-Vaz B."/>
            <person name="Tiffin P."/>
            <person name="Young N.D."/>
            <person name="Sadowsky M.J."/>
        </authorList>
    </citation>
    <scope>NUCLEOTIDE SEQUENCE [LARGE SCALE GENOMIC DNA]</scope>
    <source>
        <strain evidence="6 7">USDA205</strain>
    </source>
</reference>
<dbReference type="RefSeq" id="WP_081318969.1">
    <property type="nucleotide sequence ID" value="NZ_BSPA01000051.1"/>
</dbReference>
<evidence type="ECO:0000259" key="5">
    <source>
        <dbReference type="Pfam" id="PF01420"/>
    </source>
</evidence>